<organism evidence="1 2">
    <name type="scientific">Sphaerotilus mobilis</name>
    <dbReference type="NCBI Taxonomy" id="47994"/>
    <lineage>
        <taxon>Bacteria</taxon>
        <taxon>Pseudomonadati</taxon>
        <taxon>Pseudomonadota</taxon>
        <taxon>Betaproteobacteria</taxon>
        <taxon>Burkholderiales</taxon>
        <taxon>Sphaerotilaceae</taxon>
        <taxon>Sphaerotilus</taxon>
    </lineage>
</organism>
<protein>
    <submittedName>
        <fullName evidence="1">Uncharacterized protein</fullName>
    </submittedName>
</protein>
<dbReference type="AlphaFoldDB" id="A0A4Q7LR14"/>
<sequence>MRVWLLTEKDQQVLSGELHKLVEKWLHNQVACILVPPPSGTKKAKQPVVLIENQNGALARSNTHWSGLSDELAYEVFRKRDQFRERIAHSLKEHATRLVQAGHLTPLKDGALPLDGVC</sequence>
<evidence type="ECO:0000313" key="2">
    <source>
        <dbReference type="Proteomes" id="UP000293433"/>
    </source>
</evidence>
<comment type="caution">
    <text evidence="1">The sequence shown here is derived from an EMBL/GenBank/DDBJ whole genome shotgun (WGS) entry which is preliminary data.</text>
</comment>
<keyword evidence="2" id="KW-1185">Reference proteome</keyword>
<reference evidence="1 2" key="1">
    <citation type="submission" date="2019-02" db="EMBL/GenBank/DDBJ databases">
        <title>Genomic Encyclopedia of Type Strains, Phase IV (KMG-IV): sequencing the most valuable type-strain genomes for metagenomic binning, comparative biology and taxonomic classification.</title>
        <authorList>
            <person name="Goeker M."/>
        </authorList>
    </citation>
    <scope>NUCLEOTIDE SEQUENCE [LARGE SCALE GENOMIC DNA]</scope>
    <source>
        <strain evidence="1 2">DSM 10617</strain>
    </source>
</reference>
<gene>
    <name evidence="1" type="ORF">EV685_1141</name>
</gene>
<proteinExistence type="predicted"/>
<dbReference type="EMBL" id="SGWV01000008">
    <property type="protein sequence ID" value="RZS56592.1"/>
    <property type="molecule type" value="Genomic_DNA"/>
</dbReference>
<evidence type="ECO:0000313" key="1">
    <source>
        <dbReference type="EMBL" id="RZS56592.1"/>
    </source>
</evidence>
<name>A0A4Q7LR14_9BURK</name>
<accession>A0A4Q7LR14</accession>
<dbReference type="Proteomes" id="UP000293433">
    <property type="component" value="Unassembled WGS sequence"/>
</dbReference>